<evidence type="ECO:0000256" key="1">
    <source>
        <dbReference type="ARBA" id="ARBA00022837"/>
    </source>
</evidence>
<dbReference type="PROSITE" id="PS50222">
    <property type="entry name" value="EF_HAND_2"/>
    <property type="match status" value="2"/>
</dbReference>
<feature type="domain" description="UBC core" evidence="2">
    <location>
        <begin position="113"/>
        <end position="265"/>
    </location>
</feature>
<dbReference type="Gene3D" id="1.10.238.10">
    <property type="entry name" value="EF-hand"/>
    <property type="match status" value="1"/>
</dbReference>
<dbReference type="SUPFAM" id="SSF47473">
    <property type="entry name" value="EF-hand"/>
    <property type="match status" value="1"/>
</dbReference>
<dbReference type="CDD" id="cd00051">
    <property type="entry name" value="EFh"/>
    <property type="match status" value="1"/>
</dbReference>
<dbReference type="Gene3D" id="3.10.110.10">
    <property type="entry name" value="Ubiquitin Conjugating Enzyme"/>
    <property type="match status" value="1"/>
</dbReference>
<dbReference type="AlphaFoldDB" id="A0AAV2YU90"/>
<reference evidence="4" key="1">
    <citation type="submission" date="2022-11" db="EMBL/GenBank/DDBJ databases">
        <authorList>
            <person name="Morgan W.R."/>
            <person name="Tartar A."/>
        </authorList>
    </citation>
    <scope>NUCLEOTIDE SEQUENCE</scope>
    <source>
        <strain evidence="4">ARSEF 373</strain>
    </source>
</reference>
<dbReference type="InterPro" id="IPR016135">
    <property type="entry name" value="UBQ-conjugating_enzyme/RWD"/>
</dbReference>
<feature type="domain" description="EF-hand" evidence="3">
    <location>
        <begin position="65"/>
        <end position="100"/>
    </location>
</feature>
<dbReference type="SUPFAM" id="SSF54495">
    <property type="entry name" value="UBC-like"/>
    <property type="match status" value="1"/>
</dbReference>
<evidence type="ECO:0000313" key="5">
    <source>
        <dbReference type="Proteomes" id="UP001146120"/>
    </source>
</evidence>
<dbReference type="InterPro" id="IPR000608">
    <property type="entry name" value="UBC"/>
</dbReference>
<evidence type="ECO:0000259" key="2">
    <source>
        <dbReference type="PROSITE" id="PS50127"/>
    </source>
</evidence>
<dbReference type="Pfam" id="PF00179">
    <property type="entry name" value="UQ_con"/>
    <property type="match status" value="1"/>
</dbReference>
<sequence>MLRVKVRIAHRDTWIDQLPQSLRHEFSREELEQMLEQFSDFDESGGGSIAASELIQLMKSMGIDATLEEVEALIEKVDDNRSGELEFPEFVRLISNFRQGNADKLGTFVQYSKLALQLRNELRDLTAHPTNYTIVSGIKDNAWEWELHIRGPRGTPYEDGLFRFHVHFGNDYPFEAPTLICRTRVYHPNFLMNGTMALHGFLSNWLPEWRMRGLIERLEHLFETPDPEAMDTFERETSERKALETSEINGSPTKRTARQCRDFTMQCISTFKHDRSQFDTIASQLTRQCAQPPESELE</sequence>
<gene>
    <name evidence="4" type="ORF">N0F65_007060</name>
</gene>
<dbReference type="InterPro" id="IPR011992">
    <property type="entry name" value="EF-hand-dom_pair"/>
</dbReference>
<dbReference type="EMBL" id="DAKRPA010000155">
    <property type="protein sequence ID" value="DAZ96799.1"/>
    <property type="molecule type" value="Genomic_DNA"/>
</dbReference>
<dbReference type="GO" id="GO:0005509">
    <property type="term" value="F:calcium ion binding"/>
    <property type="evidence" value="ECO:0007669"/>
    <property type="project" value="InterPro"/>
</dbReference>
<dbReference type="PANTHER" id="PTHR24068">
    <property type="entry name" value="UBIQUITIN-CONJUGATING ENZYME E2"/>
    <property type="match status" value="1"/>
</dbReference>
<dbReference type="SMART" id="SM00212">
    <property type="entry name" value="UBCc"/>
    <property type="match status" value="1"/>
</dbReference>
<organism evidence="4 5">
    <name type="scientific">Lagenidium giganteum</name>
    <dbReference type="NCBI Taxonomy" id="4803"/>
    <lineage>
        <taxon>Eukaryota</taxon>
        <taxon>Sar</taxon>
        <taxon>Stramenopiles</taxon>
        <taxon>Oomycota</taxon>
        <taxon>Peronosporomycetes</taxon>
        <taxon>Pythiales</taxon>
        <taxon>Pythiaceae</taxon>
    </lineage>
</organism>
<dbReference type="PROSITE" id="PS00018">
    <property type="entry name" value="EF_HAND_1"/>
    <property type="match status" value="2"/>
</dbReference>
<evidence type="ECO:0000313" key="4">
    <source>
        <dbReference type="EMBL" id="DAZ96799.1"/>
    </source>
</evidence>
<accession>A0AAV2YU90</accession>
<name>A0AAV2YU90_9STRA</name>
<dbReference type="SMART" id="SM00054">
    <property type="entry name" value="EFh"/>
    <property type="match status" value="2"/>
</dbReference>
<protein>
    <recommendedName>
        <fullName evidence="6">Calmodulin</fullName>
    </recommendedName>
</protein>
<keyword evidence="1" id="KW-0106">Calcium</keyword>
<proteinExistence type="predicted"/>
<dbReference type="PROSITE" id="PS50127">
    <property type="entry name" value="UBC_2"/>
    <property type="match status" value="1"/>
</dbReference>
<dbReference type="Proteomes" id="UP001146120">
    <property type="component" value="Unassembled WGS sequence"/>
</dbReference>
<evidence type="ECO:0008006" key="6">
    <source>
        <dbReference type="Google" id="ProtNLM"/>
    </source>
</evidence>
<dbReference type="CDD" id="cd00195">
    <property type="entry name" value="UBCc_UEV"/>
    <property type="match status" value="1"/>
</dbReference>
<dbReference type="Pfam" id="PF13499">
    <property type="entry name" value="EF-hand_7"/>
    <property type="match status" value="1"/>
</dbReference>
<feature type="domain" description="EF-hand" evidence="3">
    <location>
        <begin position="29"/>
        <end position="64"/>
    </location>
</feature>
<keyword evidence="5" id="KW-1185">Reference proteome</keyword>
<dbReference type="InterPro" id="IPR018247">
    <property type="entry name" value="EF_Hand_1_Ca_BS"/>
</dbReference>
<comment type="caution">
    <text evidence="4">The sequence shown here is derived from an EMBL/GenBank/DDBJ whole genome shotgun (WGS) entry which is preliminary data.</text>
</comment>
<evidence type="ECO:0000259" key="3">
    <source>
        <dbReference type="PROSITE" id="PS50222"/>
    </source>
</evidence>
<dbReference type="InterPro" id="IPR002048">
    <property type="entry name" value="EF_hand_dom"/>
</dbReference>
<reference evidence="4" key="2">
    <citation type="journal article" date="2023" name="Microbiol Resour">
        <title>Decontamination and Annotation of the Draft Genome Sequence of the Oomycete Lagenidium giganteum ARSEF 373.</title>
        <authorList>
            <person name="Morgan W.R."/>
            <person name="Tartar A."/>
        </authorList>
    </citation>
    <scope>NUCLEOTIDE SEQUENCE</scope>
    <source>
        <strain evidence="4">ARSEF 373</strain>
    </source>
</reference>